<comment type="subcellular location">
    <subcellularLocation>
        <location evidence="1">Cell inner membrane</location>
        <topology evidence="1">Multi-pass membrane protein</topology>
    </subcellularLocation>
</comment>
<keyword evidence="7" id="KW-0029">Amino-acid transport</keyword>
<proteinExistence type="inferred from homology"/>
<feature type="transmembrane region" description="Helical" evidence="10">
    <location>
        <begin position="96"/>
        <end position="119"/>
    </location>
</feature>
<evidence type="ECO:0000256" key="5">
    <source>
        <dbReference type="ARBA" id="ARBA00022519"/>
    </source>
</evidence>
<evidence type="ECO:0000256" key="9">
    <source>
        <dbReference type="ARBA" id="ARBA00023136"/>
    </source>
</evidence>
<keyword evidence="6 10" id="KW-0812">Transmembrane</keyword>
<dbReference type="GO" id="GO:0005886">
    <property type="term" value="C:plasma membrane"/>
    <property type="evidence" value="ECO:0007669"/>
    <property type="project" value="UniProtKB-SubCell"/>
</dbReference>
<keyword evidence="3" id="KW-0813">Transport</keyword>
<dbReference type="GO" id="GO:0006865">
    <property type="term" value="P:amino acid transport"/>
    <property type="evidence" value="ECO:0007669"/>
    <property type="project" value="UniProtKB-KW"/>
</dbReference>
<dbReference type="FunFam" id="1.20.1740.10:FF:000001">
    <property type="entry name" value="Amino acid permease"/>
    <property type="match status" value="1"/>
</dbReference>
<feature type="transmembrane region" description="Helical" evidence="10">
    <location>
        <begin position="41"/>
        <end position="60"/>
    </location>
</feature>
<keyword evidence="9 10" id="KW-0472">Membrane</keyword>
<evidence type="ECO:0000259" key="11">
    <source>
        <dbReference type="Pfam" id="PF00324"/>
    </source>
</evidence>
<feature type="transmembrane region" description="Helical" evidence="10">
    <location>
        <begin position="199"/>
        <end position="223"/>
    </location>
</feature>
<protein>
    <submittedName>
        <fullName evidence="12">Putative amino acid transporter</fullName>
    </submittedName>
</protein>
<feature type="domain" description="Amino acid permease/ SLC12A" evidence="11">
    <location>
        <begin position="16"/>
        <end position="452"/>
    </location>
</feature>
<keyword evidence="8 10" id="KW-1133">Transmembrane helix</keyword>
<dbReference type="STRING" id="644548.SCNU_03642"/>
<dbReference type="InterPro" id="IPR004840">
    <property type="entry name" value="Amino_acid_permease_CS"/>
</dbReference>
<dbReference type="PROSITE" id="PS00218">
    <property type="entry name" value="AMINO_ACID_PERMEASE_1"/>
    <property type="match status" value="1"/>
</dbReference>
<evidence type="ECO:0000256" key="2">
    <source>
        <dbReference type="ARBA" id="ARBA00008583"/>
    </source>
</evidence>
<feature type="transmembrane region" description="Helical" evidence="10">
    <location>
        <begin position="125"/>
        <end position="146"/>
    </location>
</feature>
<feature type="transmembrane region" description="Helical" evidence="10">
    <location>
        <begin position="399"/>
        <end position="422"/>
    </location>
</feature>
<gene>
    <name evidence="12" type="ORF">SCNU_03642</name>
</gene>
<feature type="transmembrane region" description="Helical" evidence="10">
    <location>
        <begin position="359"/>
        <end position="378"/>
    </location>
</feature>
<dbReference type="Pfam" id="PF00324">
    <property type="entry name" value="AA_permease"/>
    <property type="match status" value="1"/>
</dbReference>
<dbReference type="EMBL" id="AEUD01000002">
    <property type="protein sequence ID" value="EGD56613.1"/>
    <property type="molecule type" value="Genomic_DNA"/>
</dbReference>
<feature type="transmembrane region" description="Helical" evidence="10">
    <location>
        <begin position="428"/>
        <end position="447"/>
    </location>
</feature>
<evidence type="ECO:0000256" key="6">
    <source>
        <dbReference type="ARBA" id="ARBA00022692"/>
    </source>
</evidence>
<feature type="transmembrane region" description="Helical" evidence="10">
    <location>
        <begin position="274"/>
        <end position="299"/>
    </location>
</feature>
<keyword evidence="5" id="KW-0997">Cell inner membrane</keyword>
<evidence type="ECO:0000256" key="8">
    <source>
        <dbReference type="ARBA" id="ARBA00022989"/>
    </source>
</evidence>
<reference evidence="12 13" key="1">
    <citation type="journal article" date="2011" name="J. Bacteriol.">
        <title>Draft Genome Sequence of Gordonia neofelifaecis NRRL B-59395, a Cholesterol-Degrading Actinomycete.</title>
        <authorList>
            <person name="Ge F."/>
            <person name="Li W."/>
            <person name="Chen G."/>
            <person name="Liu Y."/>
            <person name="Zhang G."/>
            <person name="Yong B."/>
            <person name="Wang Q."/>
            <person name="Wang N."/>
            <person name="Huang Z."/>
            <person name="Li W."/>
            <person name="Wang J."/>
            <person name="Wu C."/>
            <person name="Xie Q."/>
            <person name="Liu G."/>
        </authorList>
    </citation>
    <scope>NUCLEOTIDE SEQUENCE [LARGE SCALE GENOMIC DNA]</scope>
    <source>
        <strain evidence="12 13">NRRL B-59395</strain>
    </source>
</reference>
<feature type="transmembrane region" description="Helical" evidence="10">
    <location>
        <begin position="333"/>
        <end position="353"/>
    </location>
</feature>
<feature type="transmembrane region" description="Helical" evidence="10">
    <location>
        <begin position="17"/>
        <end position="35"/>
    </location>
</feature>
<sequence length="461" mass="49969">MTEFAQHLTRGLTARHIRFIALGSAIGTGLFYGSAEAIHKAGPSVLLAYLIGGAIIYMVLRALGELSVRNPVAGSFGEFASEHLGPLAGFMTGWTFIFEMIVVCLADVTAFGVYMSFWFPDVPRWTWVLAVVFFIGAVNLLHVRVFGEMEFWFTMVKIVAIIAMIGGGVAILIFGFGVHDTSLGVSNLWTDGGFMPNGIGGFLSSFAVVMFAFGGSEIIGITAGEAENPRTTIPKAVNTVPIRILLFYICTLAVIMSIIPWSEITGESSPFVQIFEALGVAPAATVLNVVVITAALSAINSDVFGAGRMMYGLAQRGQAPAAMKRVSRNGVPWLTVVIMVVALLLAVVLNWAIPERAFLIIASIATFATMFVWMMILLSQYRSRRRMTPEEQSRVEFGVPFWPYGQLIAIAFLAFVGGVVAFDPDTRVAFVVGAVWLVLLTAVFYAARNRMREDPVEASTD</sequence>
<keyword evidence="4" id="KW-1003">Cell membrane</keyword>
<evidence type="ECO:0000313" key="13">
    <source>
        <dbReference type="Proteomes" id="UP000035065"/>
    </source>
</evidence>
<comment type="caution">
    <text evidence="12">The sequence shown here is derived from an EMBL/GenBank/DDBJ whole genome shotgun (WGS) entry which is preliminary data.</text>
</comment>
<evidence type="ECO:0000313" key="12">
    <source>
        <dbReference type="EMBL" id="EGD56613.1"/>
    </source>
</evidence>
<organism evidence="12 13">
    <name type="scientific">Gordonia neofelifaecis NRRL B-59395</name>
    <dbReference type="NCBI Taxonomy" id="644548"/>
    <lineage>
        <taxon>Bacteria</taxon>
        <taxon>Bacillati</taxon>
        <taxon>Actinomycetota</taxon>
        <taxon>Actinomycetes</taxon>
        <taxon>Mycobacteriales</taxon>
        <taxon>Gordoniaceae</taxon>
        <taxon>Gordonia</taxon>
    </lineage>
</organism>
<dbReference type="RefSeq" id="WP_009677997.1">
    <property type="nucleotide sequence ID" value="NZ_AEUD01000002.1"/>
</dbReference>
<name>F1YF74_9ACTN</name>
<dbReference type="Proteomes" id="UP000035065">
    <property type="component" value="Unassembled WGS sequence"/>
</dbReference>
<dbReference type="PANTHER" id="PTHR43495:SF4">
    <property type="entry name" value="AROMATIC AMINO ACID TRANSPORT PROTEIN AROP"/>
    <property type="match status" value="1"/>
</dbReference>
<dbReference type="GO" id="GO:0055085">
    <property type="term" value="P:transmembrane transport"/>
    <property type="evidence" value="ECO:0007669"/>
    <property type="project" value="InterPro"/>
</dbReference>
<dbReference type="Gene3D" id="1.20.1740.10">
    <property type="entry name" value="Amino acid/polyamine transporter I"/>
    <property type="match status" value="1"/>
</dbReference>
<keyword evidence="13" id="KW-1185">Reference proteome</keyword>
<evidence type="ECO:0000256" key="10">
    <source>
        <dbReference type="SAM" id="Phobius"/>
    </source>
</evidence>
<dbReference type="InterPro" id="IPR004841">
    <property type="entry name" value="AA-permease/SLC12A_dom"/>
</dbReference>
<evidence type="ECO:0000256" key="1">
    <source>
        <dbReference type="ARBA" id="ARBA00004429"/>
    </source>
</evidence>
<evidence type="ECO:0000256" key="3">
    <source>
        <dbReference type="ARBA" id="ARBA00022448"/>
    </source>
</evidence>
<evidence type="ECO:0000256" key="7">
    <source>
        <dbReference type="ARBA" id="ARBA00022970"/>
    </source>
</evidence>
<feature type="transmembrane region" description="Helical" evidence="10">
    <location>
        <begin position="158"/>
        <end position="179"/>
    </location>
</feature>
<dbReference type="OrthoDB" id="5297508at2"/>
<comment type="similarity">
    <text evidence="2">Belongs to the amino acid-polyamine-organocation (APC) superfamily. Amino acid transporter (AAT) (TC 2.A.3.1) family.</text>
</comment>
<evidence type="ECO:0000256" key="4">
    <source>
        <dbReference type="ARBA" id="ARBA00022475"/>
    </source>
</evidence>
<dbReference type="PANTHER" id="PTHR43495">
    <property type="entry name" value="GABA PERMEASE"/>
    <property type="match status" value="1"/>
</dbReference>
<accession>F1YF74</accession>
<feature type="transmembrane region" description="Helical" evidence="10">
    <location>
        <begin position="244"/>
        <end position="262"/>
    </location>
</feature>
<dbReference type="PIRSF" id="PIRSF006060">
    <property type="entry name" value="AA_transporter"/>
    <property type="match status" value="1"/>
</dbReference>
<dbReference type="eggNOG" id="COG1113">
    <property type="taxonomic scope" value="Bacteria"/>
</dbReference>
<dbReference type="AlphaFoldDB" id="F1YF74"/>